<dbReference type="HOGENOM" id="CLU_054565_0_0_10"/>
<proteinExistence type="predicted"/>
<dbReference type="AlphaFoldDB" id="A4CKB3"/>
<dbReference type="RefSeq" id="WP_015754629.1">
    <property type="nucleotide sequence ID" value="NC_013222.1"/>
</dbReference>
<evidence type="ECO:0000313" key="2">
    <source>
        <dbReference type="EMBL" id="EAR15312.1"/>
    </source>
</evidence>
<dbReference type="OrthoDB" id="1422531at2"/>
<dbReference type="Pfam" id="PF13480">
    <property type="entry name" value="Acetyltransf_6"/>
    <property type="match status" value="1"/>
</dbReference>
<dbReference type="Proteomes" id="UP000009049">
    <property type="component" value="Chromosome"/>
</dbReference>
<feature type="domain" description="BioF2-like acetyltransferase" evidence="1">
    <location>
        <begin position="127"/>
        <end position="274"/>
    </location>
</feature>
<dbReference type="STRING" id="313596.RB2501_13329"/>
<accession>A4CKB3</accession>
<dbReference type="SUPFAM" id="SSF55729">
    <property type="entry name" value="Acyl-CoA N-acyltransferases (Nat)"/>
    <property type="match status" value="1"/>
</dbReference>
<gene>
    <name evidence="2" type="ordered locus">RB2501_13329</name>
</gene>
<evidence type="ECO:0000313" key="3">
    <source>
        <dbReference type="Proteomes" id="UP000009049"/>
    </source>
</evidence>
<reference evidence="2 3" key="1">
    <citation type="journal article" date="2009" name="J. Bacteriol.">
        <title>Complete genome sequence of Robiginitalea biformata HTCC2501.</title>
        <authorList>
            <person name="Oh H.M."/>
            <person name="Giovannoni S.J."/>
            <person name="Lee K."/>
            <person name="Ferriera S."/>
            <person name="Johnson J."/>
            <person name="Cho J.C."/>
        </authorList>
    </citation>
    <scope>NUCLEOTIDE SEQUENCE [LARGE SCALE GENOMIC DNA]</scope>
    <source>
        <strain evidence="3">ATCC BAA-864 / HTCC2501 / KCTC 12146</strain>
    </source>
</reference>
<organism evidence="2 3">
    <name type="scientific">Robiginitalea biformata (strain ATCC BAA-864 / DSM 15991 / KCTC 12146 / HTCC2501)</name>
    <dbReference type="NCBI Taxonomy" id="313596"/>
    <lineage>
        <taxon>Bacteria</taxon>
        <taxon>Pseudomonadati</taxon>
        <taxon>Bacteroidota</taxon>
        <taxon>Flavobacteriia</taxon>
        <taxon>Flavobacteriales</taxon>
        <taxon>Flavobacteriaceae</taxon>
        <taxon>Robiginitalea</taxon>
    </lineage>
</organism>
<dbReference type="InterPro" id="IPR016181">
    <property type="entry name" value="Acyl_CoA_acyltransferase"/>
</dbReference>
<dbReference type="KEGG" id="rbi:RB2501_13329"/>
<sequence>MKIQENPFVSEPFISLWFKHFGKGRTPRVFPQFPGLTFVRHPRLPFLINAGATQTKGVSHGEIPTGGNGIGNKVLLVYDVAEYFDVPVPDRSSGIKVRRVRQYPGFLVQTTGFRDVEEYLQKHISKNSRYKLKKYRRRLHEVFDIRYEMHGADISGKRLDALFDVFRKLLEKRFDGKQIVNNNLDEKEWAFYVASAREMMQSGTAGLFVVYSGEEPVAFTLNYFSGNVVFDAITTFDVAYEKFHLGTVSLMGLLNWCMQSNRSLDLSKGYFEYKNRWTNRKYYFEYRIYYSRSSVSGKLLAAGIAGFYRVKQWLRGQGWNERFHQLTYRLGKPRGYDSERPIPYLLKEPARPLDSEIQQEVVAGSPEWRKLRPPLFEFLYLNPGNITNTRIFKLGEPGVYLIKNPKAQARVEIQEAP</sequence>
<evidence type="ECO:0000259" key="1">
    <source>
        <dbReference type="Pfam" id="PF13480"/>
    </source>
</evidence>
<dbReference type="Gene3D" id="3.40.630.30">
    <property type="match status" value="1"/>
</dbReference>
<protein>
    <recommendedName>
        <fullName evidence="1">BioF2-like acetyltransferase domain-containing protein</fullName>
    </recommendedName>
</protein>
<dbReference type="InterPro" id="IPR038740">
    <property type="entry name" value="BioF2-like_GNAT_dom"/>
</dbReference>
<name>A4CKB3_ROBBH</name>
<dbReference type="eggNOG" id="COG5653">
    <property type="taxonomic scope" value="Bacteria"/>
</dbReference>
<keyword evidence="3" id="KW-1185">Reference proteome</keyword>
<dbReference type="EMBL" id="CP001712">
    <property type="protein sequence ID" value="EAR15312.1"/>
    <property type="molecule type" value="Genomic_DNA"/>
</dbReference>